<comment type="caution">
    <text evidence="1">The sequence shown here is derived from an EMBL/GenBank/DDBJ whole genome shotgun (WGS) entry which is preliminary data.</text>
</comment>
<organism evidence="1 2">
    <name type="scientific">Deinandra increscens subsp. villosa</name>
    <dbReference type="NCBI Taxonomy" id="3103831"/>
    <lineage>
        <taxon>Eukaryota</taxon>
        <taxon>Viridiplantae</taxon>
        <taxon>Streptophyta</taxon>
        <taxon>Embryophyta</taxon>
        <taxon>Tracheophyta</taxon>
        <taxon>Spermatophyta</taxon>
        <taxon>Magnoliopsida</taxon>
        <taxon>eudicotyledons</taxon>
        <taxon>Gunneridae</taxon>
        <taxon>Pentapetalae</taxon>
        <taxon>asterids</taxon>
        <taxon>campanulids</taxon>
        <taxon>Asterales</taxon>
        <taxon>Asteraceae</taxon>
        <taxon>Asteroideae</taxon>
        <taxon>Heliantheae alliance</taxon>
        <taxon>Madieae</taxon>
        <taxon>Madiinae</taxon>
        <taxon>Deinandra</taxon>
    </lineage>
</organism>
<dbReference type="InterPro" id="IPR001646">
    <property type="entry name" value="5peptide_repeat"/>
</dbReference>
<gene>
    <name evidence="1" type="ORF">SSX86_000304</name>
</gene>
<dbReference type="EMBL" id="JBCNJP010000002">
    <property type="protein sequence ID" value="KAK9080546.1"/>
    <property type="molecule type" value="Genomic_DNA"/>
</dbReference>
<sequence>MQELSYMNFSNARLTNVLFSGADLQHAIFWRVVAKSTSFYKAVMFYCYFREANLHGACLAGASLQFSNFEGKSACLMDCSFRGAYLQSAILVKSNLTNANLEGANLETANLTNANL</sequence>
<protein>
    <recommendedName>
        <fullName evidence="3">Pentapeptide repeat-containing protein</fullName>
    </recommendedName>
</protein>
<dbReference type="Pfam" id="PF00805">
    <property type="entry name" value="Pentapeptide"/>
    <property type="match status" value="3"/>
</dbReference>
<dbReference type="Gene3D" id="2.160.20.80">
    <property type="entry name" value="E3 ubiquitin-protein ligase SopA"/>
    <property type="match status" value="2"/>
</dbReference>
<name>A0AAP0DSW9_9ASTR</name>
<dbReference type="InterPro" id="IPR051082">
    <property type="entry name" value="Pentapeptide-BTB/POZ_domain"/>
</dbReference>
<keyword evidence="2" id="KW-1185">Reference proteome</keyword>
<evidence type="ECO:0000313" key="1">
    <source>
        <dbReference type="EMBL" id="KAK9080546.1"/>
    </source>
</evidence>
<dbReference type="PANTHER" id="PTHR14136:SF17">
    <property type="entry name" value="BTB_POZ DOMAIN-CONTAINING PROTEIN KCTD9"/>
    <property type="match status" value="1"/>
</dbReference>
<reference evidence="1 2" key="1">
    <citation type="submission" date="2024-04" db="EMBL/GenBank/DDBJ databases">
        <title>The reference genome of an endangered Asteraceae, Deinandra increscens subsp. villosa, native to the Central Coast of California.</title>
        <authorList>
            <person name="Guilliams M."/>
            <person name="Hasenstab-Lehman K."/>
            <person name="Meyer R."/>
            <person name="Mcevoy S."/>
        </authorList>
    </citation>
    <scope>NUCLEOTIDE SEQUENCE [LARGE SCALE GENOMIC DNA]</scope>
    <source>
        <tissue evidence="1">Leaf</tissue>
    </source>
</reference>
<evidence type="ECO:0008006" key="3">
    <source>
        <dbReference type="Google" id="ProtNLM"/>
    </source>
</evidence>
<dbReference type="AlphaFoldDB" id="A0AAP0DSW9"/>
<dbReference type="PANTHER" id="PTHR14136">
    <property type="entry name" value="BTB_POZ DOMAIN-CONTAINING PROTEIN KCTD9"/>
    <property type="match status" value="1"/>
</dbReference>
<dbReference type="Proteomes" id="UP001408789">
    <property type="component" value="Unassembled WGS sequence"/>
</dbReference>
<proteinExistence type="predicted"/>
<accession>A0AAP0DSW9</accession>
<dbReference type="SUPFAM" id="SSF141571">
    <property type="entry name" value="Pentapeptide repeat-like"/>
    <property type="match status" value="1"/>
</dbReference>
<evidence type="ECO:0000313" key="2">
    <source>
        <dbReference type="Proteomes" id="UP001408789"/>
    </source>
</evidence>